<dbReference type="RefSeq" id="WP_132128670.1">
    <property type="nucleotide sequence ID" value="NZ_CP042432.1"/>
</dbReference>
<organism evidence="1 2">
    <name type="scientific">Anseongella ginsenosidimutans</name>
    <dbReference type="NCBI Taxonomy" id="496056"/>
    <lineage>
        <taxon>Bacteria</taxon>
        <taxon>Pseudomonadati</taxon>
        <taxon>Bacteroidota</taxon>
        <taxon>Sphingobacteriia</taxon>
        <taxon>Sphingobacteriales</taxon>
        <taxon>Sphingobacteriaceae</taxon>
        <taxon>Anseongella</taxon>
    </lineage>
</organism>
<evidence type="ECO:0000313" key="2">
    <source>
        <dbReference type="Proteomes" id="UP000295807"/>
    </source>
</evidence>
<name>A0A4R3KT86_9SPHI</name>
<proteinExistence type="predicted"/>
<dbReference type="OrthoDB" id="1075024at2"/>
<reference evidence="1 2" key="1">
    <citation type="submission" date="2019-03" db="EMBL/GenBank/DDBJ databases">
        <title>Genomic Encyclopedia of Type Strains, Phase IV (KMG-IV): sequencing the most valuable type-strain genomes for metagenomic binning, comparative biology and taxonomic classification.</title>
        <authorList>
            <person name="Goeker M."/>
        </authorList>
    </citation>
    <scope>NUCLEOTIDE SEQUENCE [LARGE SCALE GENOMIC DNA]</scope>
    <source>
        <strain evidence="1 2">DSM 21100</strain>
    </source>
</reference>
<dbReference type="EMBL" id="SMAD01000003">
    <property type="protein sequence ID" value="TCS88468.1"/>
    <property type="molecule type" value="Genomic_DNA"/>
</dbReference>
<dbReference type="Proteomes" id="UP000295807">
    <property type="component" value="Unassembled WGS sequence"/>
</dbReference>
<gene>
    <name evidence="1" type="ORF">EDD80_103333</name>
</gene>
<evidence type="ECO:0000313" key="1">
    <source>
        <dbReference type="EMBL" id="TCS88468.1"/>
    </source>
</evidence>
<sequence length="280" mass="32307">MKYLVLAFFTICSTIELSAQKPDPEALLREGKKLYRLEKAAWYATDHFLMNFQDKRDSVGGYLSYQGVDGLIYSIFFNRDLNKILVRYQFGKDPAPIPEMVNTEMGLPIGDEGDLIVIRQKAVDMLTSNKDSFFTFYENTSFNPIPLIEGDQRKVYVLTASKKQGSIFIGNDYLLEYNANNELKSKRKLHNSLIEIPFQTSDEQEALGTMHTHILSNHMEPTDICTLLLYKDYVNWSQHYTIHKDYISILDLKKENLVIIAKKAFDKIQNSKRLSQPGNH</sequence>
<dbReference type="AlphaFoldDB" id="A0A4R3KT86"/>
<comment type="caution">
    <text evidence="1">The sequence shown here is derived from an EMBL/GenBank/DDBJ whole genome shotgun (WGS) entry which is preliminary data.</text>
</comment>
<protein>
    <submittedName>
        <fullName evidence="1">Uncharacterized protein</fullName>
    </submittedName>
</protein>
<accession>A0A4R3KT86</accession>
<keyword evidence="2" id="KW-1185">Reference proteome</keyword>